<feature type="repeat" description="TPR" evidence="1">
    <location>
        <begin position="229"/>
        <end position="262"/>
    </location>
</feature>
<dbReference type="InterPro" id="IPR019734">
    <property type="entry name" value="TPR_rpt"/>
</dbReference>
<sequence length="429" mass="46643">MNLLRCVRAALLTAALVGAGDQVFAQDSFAYRATPETPEVRRIVASSEAQACARLGHIDLRRARETGDPAHYTKAEASFKKALDLDPQNVEAMGGMGSLCLSRHRFAEALAWGERAVALNPHNVFLHGVIVDARVELGDYERAVEALQGMMDLRPGLSAYARASYLRELMGDPDGAVEAMEMAVRAGGPNAGEAVWCQAQLGNLHFGQGDLRSAEARYRGALARLPNDAHALAGLGRVRAAQRDWAGAAALYEQALAAMPEHAFAEALGDVYRAMGREEEAERRYADARALLRAEEANGADVDLEMALFEADQGLDLKDATDRQSDALARARREMARRPSSIHAADALAWALYRAGDSEEALSTIRQALRLGTRDARMLFHAGMIAYRAGEREEARKYLEQALAINPHFSIRHADEAASVLRKLGKAGE</sequence>
<dbReference type="SUPFAM" id="SSF48452">
    <property type="entry name" value="TPR-like"/>
    <property type="match status" value="1"/>
</dbReference>
<dbReference type="EMBL" id="MFKF01000357">
    <property type="protein sequence ID" value="OGG45917.1"/>
    <property type="molecule type" value="Genomic_DNA"/>
</dbReference>
<protein>
    <submittedName>
        <fullName evidence="3">Uncharacterized protein</fullName>
    </submittedName>
</protein>
<feature type="repeat" description="TPR" evidence="1">
    <location>
        <begin position="376"/>
        <end position="409"/>
    </location>
</feature>
<name>A0A1F6CAG6_HANXR</name>
<feature type="chain" id="PRO_5009523314" evidence="2">
    <location>
        <begin position="26"/>
        <end position="429"/>
    </location>
</feature>
<dbReference type="Proteomes" id="UP000178606">
    <property type="component" value="Unassembled WGS sequence"/>
</dbReference>
<dbReference type="PANTHER" id="PTHR12558:SF33">
    <property type="entry name" value="BLL7664 PROTEIN"/>
    <property type="match status" value="1"/>
</dbReference>
<dbReference type="Pfam" id="PF13432">
    <property type="entry name" value="TPR_16"/>
    <property type="match status" value="3"/>
</dbReference>
<evidence type="ECO:0000256" key="2">
    <source>
        <dbReference type="SAM" id="SignalP"/>
    </source>
</evidence>
<dbReference type="Gene3D" id="1.25.40.10">
    <property type="entry name" value="Tetratricopeptide repeat domain"/>
    <property type="match status" value="3"/>
</dbReference>
<accession>A0A1F6CAG6</accession>
<dbReference type="AlphaFoldDB" id="A0A1F6CAG6"/>
<proteinExistence type="predicted"/>
<evidence type="ECO:0000313" key="3">
    <source>
        <dbReference type="EMBL" id="OGG45917.1"/>
    </source>
</evidence>
<organism evidence="3 4">
    <name type="scientific">Handelsmanbacteria sp. (strain RIFCSPLOWO2_12_FULL_64_10)</name>
    <dbReference type="NCBI Taxonomy" id="1817868"/>
    <lineage>
        <taxon>Bacteria</taxon>
        <taxon>Candidatus Handelsmaniibacteriota</taxon>
    </lineage>
</organism>
<keyword evidence="2" id="KW-0732">Signal</keyword>
<feature type="repeat" description="TPR" evidence="1">
    <location>
        <begin position="90"/>
        <end position="123"/>
    </location>
</feature>
<evidence type="ECO:0000313" key="4">
    <source>
        <dbReference type="Proteomes" id="UP000178606"/>
    </source>
</evidence>
<reference evidence="3 4" key="1">
    <citation type="journal article" date="2016" name="Nat. Commun.">
        <title>Thousands of microbial genomes shed light on interconnected biogeochemical processes in an aquifer system.</title>
        <authorList>
            <person name="Anantharaman K."/>
            <person name="Brown C.T."/>
            <person name="Hug L.A."/>
            <person name="Sharon I."/>
            <person name="Castelle C.J."/>
            <person name="Probst A.J."/>
            <person name="Thomas B.C."/>
            <person name="Singh A."/>
            <person name="Wilkins M.J."/>
            <person name="Karaoz U."/>
            <person name="Brodie E.L."/>
            <person name="Williams K.H."/>
            <person name="Hubbard S.S."/>
            <person name="Banfield J.F."/>
        </authorList>
    </citation>
    <scope>NUCLEOTIDE SEQUENCE [LARGE SCALE GENOMIC DNA]</scope>
    <source>
        <strain evidence="4">RIFCSPLOWO2_12_FULL_64_10</strain>
    </source>
</reference>
<comment type="caution">
    <text evidence="3">The sequence shown here is derived from an EMBL/GenBank/DDBJ whole genome shotgun (WGS) entry which is preliminary data.</text>
</comment>
<dbReference type="PANTHER" id="PTHR12558">
    <property type="entry name" value="CELL DIVISION CYCLE 16,23,27"/>
    <property type="match status" value="1"/>
</dbReference>
<dbReference type="PROSITE" id="PS50005">
    <property type="entry name" value="TPR"/>
    <property type="match status" value="3"/>
</dbReference>
<dbReference type="SMART" id="SM00028">
    <property type="entry name" value="TPR"/>
    <property type="match status" value="6"/>
</dbReference>
<feature type="signal peptide" evidence="2">
    <location>
        <begin position="1"/>
        <end position="25"/>
    </location>
</feature>
<gene>
    <name evidence="3" type="ORF">A3F84_20015</name>
</gene>
<keyword evidence="1" id="KW-0802">TPR repeat</keyword>
<evidence type="ECO:0000256" key="1">
    <source>
        <dbReference type="PROSITE-ProRule" id="PRU00339"/>
    </source>
</evidence>
<dbReference type="InterPro" id="IPR011990">
    <property type="entry name" value="TPR-like_helical_dom_sf"/>
</dbReference>